<name>A0A542ZID3_9MICO</name>
<dbReference type="InterPro" id="IPR029068">
    <property type="entry name" value="Glyas_Bleomycin-R_OHBP_Dase"/>
</dbReference>
<dbReference type="PANTHER" id="PTHR35908:SF1">
    <property type="entry name" value="CONSERVED PROTEIN"/>
    <property type="match status" value="1"/>
</dbReference>
<protein>
    <recommendedName>
        <fullName evidence="1">Glyoxalase-like domain-containing protein</fullName>
    </recommendedName>
</protein>
<dbReference type="Gene3D" id="3.10.180.10">
    <property type="entry name" value="2,3-Dihydroxybiphenyl 1,2-Dioxygenase, domain 1"/>
    <property type="match status" value="1"/>
</dbReference>
<evidence type="ECO:0000313" key="2">
    <source>
        <dbReference type="EMBL" id="TQL60107.1"/>
    </source>
</evidence>
<organism evidence="2 3">
    <name type="scientific">Oryzihumus leptocrescens</name>
    <dbReference type="NCBI Taxonomy" id="297536"/>
    <lineage>
        <taxon>Bacteria</taxon>
        <taxon>Bacillati</taxon>
        <taxon>Actinomycetota</taxon>
        <taxon>Actinomycetes</taxon>
        <taxon>Micrococcales</taxon>
        <taxon>Intrasporangiaceae</taxon>
        <taxon>Oryzihumus</taxon>
    </lineage>
</organism>
<sequence length="124" mass="13753">MIGHLEKTVIDCPDPRALAGFYCQVLGMRVNEDIEGWVVIGSAPGSRQLAFQRVTPWVPPRWPDPTHPQQMHLDIRVIDPDEAERRLVAAGATRLPAARETGFRVFTDPVGHPFCIVFGGSHSD</sequence>
<dbReference type="CDD" id="cd06587">
    <property type="entry name" value="VOC"/>
    <property type="match status" value="1"/>
</dbReference>
<evidence type="ECO:0000313" key="3">
    <source>
        <dbReference type="Proteomes" id="UP000319514"/>
    </source>
</evidence>
<dbReference type="SUPFAM" id="SSF54593">
    <property type="entry name" value="Glyoxalase/Bleomycin resistance protein/Dihydroxybiphenyl dioxygenase"/>
    <property type="match status" value="1"/>
</dbReference>
<dbReference type="PANTHER" id="PTHR35908">
    <property type="entry name" value="HYPOTHETICAL FUSION PROTEIN"/>
    <property type="match status" value="1"/>
</dbReference>
<evidence type="ECO:0000259" key="1">
    <source>
        <dbReference type="Pfam" id="PF18029"/>
    </source>
</evidence>
<feature type="domain" description="Glyoxalase-like" evidence="1">
    <location>
        <begin position="8"/>
        <end position="117"/>
    </location>
</feature>
<dbReference type="Proteomes" id="UP000319514">
    <property type="component" value="Unassembled WGS sequence"/>
</dbReference>
<reference evidence="2 3" key="1">
    <citation type="submission" date="2019-06" db="EMBL/GenBank/DDBJ databases">
        <title>Sequencing the genomes of 1000 actinobacteria strains.</title>
        <authorList>
            <person name="Klenk H.-P."/>
        </authorList>
    </citation>
    <scope>NUCLEOTIDE SEQUENCE [LARGE SCALE GENOMIC DNA]</scope>
    <source>
        <strain evidence="2 3">DSM 18082</strain>
    </source>
</reference>
<proteinExistence type="predicted"/>
<dbReference type="InterPro" id="IPR041581">
    <property type="entry name" value="Glyoxalase_6"/>
</dbReference>
<accession>A0A542ZID3</accession>
<dbReference type="Pfam" id="PF18029">
    <property type="entry name" value="Glyoxalase_6"/>
    <property type="match status" value="1"/>
</dbReference>
<dbReference type="OrthoDB" id="1645442at2"/>
<dbReference type="RefSeq" id="WP_141788048.1">
    <property type="nucleotide sequence ID" value="NZ_BAAAKX010000005.1"/>
</dbReference>
<keyword evidence="3" id="KW-1185">Reference proteome</keyword>
<dbReference type="EMBL" id="VFOQ01000001">
    <property type="protein sequence ID" value="TQL60107.1"/>
    <property type="molecule type" value="Genomic_DNA"/>
</dbReference>
<comment type="caution">
    <text evidence="2">The sequence shown here is derived from an EMBL/GenBank/DDBJ whole genome shotgun (WGS) entry which is preliminary data.</text>
</comment>
<dbReference type="AlphaFoldDB" id="A0A542ZID3"/>
<gene>
    <name evidence="2" type="ORF">FB474_1489</name>
</gene>